<reference evidence="2" key="1">
    <citation type="submission" date="2020-11" db="EMBL/GenBank/DDBJ databases">
        <authorList>
            <person name="Tran Van P."/>
        </authorList>
    </citation>
    <scope>NUCLEOTIDE SEQUENCE</scope>
</reference>
<proteinExistence type="predicted"/>
<dbReference type="EMBL" id="OE179279">
    <property type="protein sequence ID" value="CAD7568292.1"/>
    <property type="molecule type" value="Genomic_DNA"/>
</dbReference>
<evidence type="ECO:0000313" key="2">
    <source>
        <dbReference type="EMBL" id="CAD7568292.1"/>
    </source>
</evidence>
<gene>
    <name evidence="2" type="ORF">TCMB3V08_LOCUS1061</name>
</gene>
<name>A0A7R9IWY3_TIMCA</name>
<dbReference type="AlphaFoldDB" id="A0A7R9IWY3"/>
<evidence type="ECO:0000256" key="1">
    <source>
        <dbReference type="SAM" id="MobiDB-lite"/>
    </source>
</evidence>
<accession>A0A7R9IWY3</accession>
<feature type="region of interest" description="Disordered" evidence="1">
    <location>
        <begin position="183"/>
        <end position="205"/>
    </location>
</feature>
<organism evidence="2">
    <name type="scientific">Timema californicum</name>
    <name type="common">California timema</name>
    <name type="synonym">Walking stick</name>
    <dbReference type="NCBI Taxonomy" id="61474"/>
    <lineage>
        <taxon>Eukaryota</taxon>
        <taxon>Metazoa</taxon>
        <taxon>Ecdysozoa</taxon>
        <taxon>Arthropoda</taxon>
        <taxon>Hexapoda</taxon>
        <taxon>Insecta</taxon>
        <taxon>Pterygota</taxon>
        <taxon>Neoptera</taxon>
        <taxon>Polyneoptera</taxon>
        <taxon>Phasmatodea</taxon>
        <taxon>Timematodea</taxon>
        <taxon>Timematoidea</taxon>
        <taxon>Timematidae</taxon>
        <taxon>Timema</taxon>
    </lineage>
</organism>
<sequence length="473" mass="53569">MSRKRKRRPDVWKCTIARKDSLSTVKHLFPCTRWTNLQPSSRTGRDELAQAVAHHSVCVTHMDMTGALSLRHSGMRPYLVLALPRSEQLHRAQLKEKYEAHICKLTKIISLYSKGTFPPAGFEESQEESYKVTKDIMKDCLNHVIKNSLTDKVQTISRMAYSLPTEVGNQVELEEVNPHLRGGRVENHLGRTTPSSPDRDSNLDLPILSGRAHHDKRKISINTCFVINIKDSDDPVKWKLGLENESLGLLTNKPKLGSSVIPMGDTSSCLGYPKLSSDMLLARARVDTSTTGYMETKISDVHGPDLTVTLLSVKGSQFLKEADSQEDCCVANRPTSGNQKQHIDIQTTKDSTLNNTVELFLQSVIRTRESYLSLHQNNPGVFSRTIFTDDLNQALDKLTEFLKQVYRSQPKQRPVFSLQEDEVVQSMSKNRLEKFGQEMSNCQSTMTKQREGVTRAFERHLDYRAYDIGYTPK</sequence>
<protein>
    <submittedName>
        <fullName evidence="2">(California timema) hypothetical protein</fullName>
    </submittedName>
</protein>